<accession>A0ABN7VV67</accession>
<organism evidence="1 2">
    <name type="scientific">Gigaspora margarita</name>
    <dbReference type="NCBI Taxonomy" id="4874"/>
    <lineage>
        <taxon>Eukaryota</taxon>
        <taxon>Fungi</taxon>
        <taxon>Fungi incertae sedis</taxon>
        <taxon>Mucoromycota</taxon>
        <taxon>Glomeromycotina</taxon>
        <taxon>Glomeromycetes</taxon>
        <taxon>Diversisporales</taxon>
        <taxon>Gigasporaceae</taxon>
        <taxon>Gigaspora</taxon>
    </lineage>
</organism>
<evidence type="ECO:0000313" key="2">
    <source>
        <dbReference type="Proteomes" id="UP000789901"/>
    </source>
</evidence>
<keyword evidence="2" id="KW-1185">Reference proteome</keyword>
<name>A0ABN7VV67_GIGMA</name>
<sequence>MLVDLCKEYLHIKYQNELEEYKEYCTDCVPSLLLILKPEPEIVLKAFVE</sequence>
<evidence type="ECO:0000313" key="1">
    <source>
        <dbReference type="EMBL" id="CAG8798565.1"/>
    </source>
</evidence>
<proteinExistence type="predicted"/>
<dbReference type="EMBL" id="CAJVQB010022013">
    <property type="protein sequence ID" value="CAG8798565.1"/>
    <property type="molecule type" value="Genomic_DNA"/>
</dbReference>
<feature type="non-terminal residue" evidence="1">
    <location>
        <position position="49"/>
    </location>
</feature>
<gene>
    <name evidence="1" type="ORF">GMARGA_LOCUS22624</name>
</gene>
<reference evidence="1 2" key="1">
    <citation type="submission" date="2021-06" db="EMBL/GenBank/DDBJ databases">
        <authorList>
            <person name="Kallberg Y."/>
            <person name="Tangrot J."/>
            <person name="Rosling A."/>
        </authorList>
    </citation>
    <scope>NUCLEOTIDE SEQUENCE [LARGE SCALE GENOMIC DNA]</scope>
    <source>
        <strain evidence="1 2">120-4 pot B 10/14</strain>
    </source>
</reference>
<protein>
    <submittedName>
        <fullName evidence="1">3456_t:CDS:1</fullName>
    </submittedName>
</protein>
<dbReference type="Proteomes" id="UP000789901">
    <property type="component" value="Unassembled WGS sequence"/>
</dbReference>
<comment type="caution">
    <text evidence="1">The sequence shown here is derived from an EMBL/GenBank/DDBJ whole genome shotgun (WGS) entry which is preliminary data.</text>
</comment>